<dbReference type="RefSeq" id="WP_087815618.1">
    <property type="nucleotide sequence ID" value="NZ_NHOI01000009.1"/>
</dbReference>
<comment type="caution">
    <text evidence="1">The sequence shown here is derived from an EMBL/GenBank/DDBJ whole genome shotgun (WGS) entry which is preliminary data.</text>
</comment>
<dbReference type="AlphaFoldDB" id="A0A209A5C0"/>
<dbReference type="Proteomes" id="UP000196440">
    <property type="component" value="Unassembled WGS sequence"/>
</dbReference>
<gene>
    <name evidence="1" type="ORF">CBW57_06595</name>
</gene>
<organism evidence="1 2">
    <name type="scientific">Yersinia intermedia</name>
    <dbReference type="NCBI Taxonomy" id="631"/>
    <lineage>
        <taxon>Bacteria</taxon>
        <taxon>Pseudomonadati</taxon>
        <taxon>Pseudomonadota</taxon>
        <taxon>Gammaproteobacteria</taxon>
        <taxon>Enterobacterales</taxon>
        <taxon>Yersiniaceae</taxon>
        <taxon>Yersinia</taxon>
    </lineage>
</organism>
<proteinExistence type="predicted"/>
<sequence length="73" mass="7787">MKLSIEFSSSGIELENFKYSVVQGGKTLVEDSLSGRLSSSFVRTFEVEAGEGPVSVVMQDSNIQGLNVIASLS</sequence>
<reference evidence="1 2" key="1">
    <citation type="submission" date="2017-05" db="EMBL/GenBank/DDBJ databases">
        <title>Whole genome sequencing of Yersinia kristensenii.</title>
        <authorList>
            <person name="Campioni F."/>
        </authorList>
    </citation>
    <scope>NUCLEOTIDE SEQUENCE [LARGE SCALE GENOMIC DNA]</scope>
    <source>
        <strain evidence="1 2">CFSAN060536</strain>
    </source>
</reference>
<accession>A0A209A5C0</accession>
<protein>
    <submittedName>
        <fullName evidence="1">Uncharacterized protein</fullName>
    </submittedName>
</protein>
<evidence type="ECO:0000313" key="2">
    <source>
        <dbReference type="Proteomes" id="UP000196440"/>
    </source>
</evidence>
<name>A0A209A5C0_YERIN</name>
<evidence type="ECO:0000313" key="1">
    <source>
        <dbReference type="EMBL" id="OVZ87918.1"/>
    </source>
</evidence>
<dbReference type="EMBL" id="NHOI01000009">
    <property type="protein sequence ID" value="OVZ87918.1"/>
    <property type="molecule type" value="Genomic_DNA"/>
</dbReference>